<protein>
    <recommendedName>
        <fullName evidence="3">Gamma-glutamylcyclotransferase family protein</fullName>
    </recommendedName>
</protein>
<dbReference type="CDD" id="cd06661">
    <property type="entry name" value="GGCT_like"/>
    <property type="match status" value="1"/>
</dbReference>
<dbReference type="InterPro" id="IPR009288">
    <property type="entry name" value="AIG2-like_dom"/>
</dbReference>
<dbReference type="PANTHER" id="PTHR12510">
    <property type="entry name" value="TROPONIN C-AKIN-1 PROTEIN"/>
    <property type="match status" value="1"/>
</dbReference>
<dbReference type="InterPro" id="IPR013024">
    <property type="entry name" value="GGCT-like"/>
</dbReference>
<dbReference type="Pfam" id="PF06094">
    <property type="entry name" value="GGACT"/>
    <property type="match status" value="1"/>
</dbReference>
<reference evidence="5" key="1">
    <citation type="submission" date="2021-04" db="EMBL/GenBank/DDBJ databases">
        <title>Draft genome sequence of Xylanibacillus composti strain K13.</title>
        <authorList>
            <person name="Uke A."/>
            <person name="Chhe C."/>
            <person name="Baramee S."/>
            <person name="Kosugi A."/>
        </authorList>
    </citation>
    <scope>NUCLEOTIDE SEQUENCE</scope>
    <source>
        <strain evidence="5">K13</strain>
    </source>
</reference>
<evidence type="ECO:0000256" key="3">
    <source>
        <dbReference type="RuleBase" id="RU367036"/>
    </source>
</evidence>
<dbReference type="InterPro" id="IPR036568">
    <property type="entry name" value="GGCT-like_sf"/>
</dbReference>
<dbReference type="PANTHER" id="PTHR12510:SF4">
    <property type="entry name" value="GAMMA-GLUTAMYLAMINECYCLOTRANSFERASE"/>
    <property type="match status" value="1"/>
</dbReference>
<feature type="active site" description="Proton acceptor" evidence="2">
    <location>
        <position position="80"/>
    </location>
</feature>
<organism evidence="5 6">
    <name type="scientific">Xylanibacillus composti</name>
    <dbReference type="NCBI Taxonomy" id="1572762"/>
    <lineage>
        <taxon>Bacteria</taxon>
        <taxon>Bacillati</taxon>
        <taxon>Bacillota</taxon>
        <taxon>Bacilli</taxon>
        <taxon>Bacillales</taxon>
        <taxon>Paenibacillaceae</taxon>
        <taxon>Xylanibacillus</taxon>
    </lineage>
</organism>
<evidence type="ECO:0000313" key="5">
    <source>
        <dbReference type="EMBL" id="GIQ67236.1"/>
    </source>
</evidence>
<evidence type="ECO:0000256" key="2">
    <source>
        <dbReference type="PIRSR" id="PIRSR639126-1"/>
    </source>
</evidence>
<keyword evidence="6" id="KW-1185">Reference proteome</keyword>
<comment type="caution">
    <text evidence="5">The sequence shown here is derived from an EMBL/GenBank/DDBJ whole genome shotgun (WGS) entry which is preliminary data.</text>
</comment>
<dbReference type="InterPro" id="IPR039126">
    <property type="entry name" value="GGACT"/>
</dbReference>
<dbReference type="GO" id="GO:0005829">
    <property type="term" value="C:cytosol"/>
    <property type="evidence" value="ECO:0007669"/>
    <property type="project" value="TreeGrafter"/>
</dbReference>
<dbReference type="AlphaFoldDB" id="A0A8J4M169"/>
<sequence length="137" mass="15948">MPLVFVYGTLREGEANFGFMRRARCVARKAWIHGQLIDTGEGYPGLIRTHTSVPVDQPPQVVGEVYEVSLSLLAWLDRLERFIEPGHPDNVYERIETTVKADTQTLKAWVYEYVTDIPESERFFDWIAYRKRRNNAD</sequence>
<evidence type="ECO:0000313" key="6">
    <source>
        <dbReference type="Proteomes" id="UP000677918"/>
    </source>
</evidence>
<name>A0A8J4M169_9BACL</name>
<feature type="domain" description="Gamma-glutamylcyclotransferase AIG2-like" evidence="4">
    <location>
        <begin position="4"/>
        <end position="115"/>
    </location>
</feature>
<accession>A0A8J4M169</accession>
<comment type="similarity">
    <text evidence="1 3">Belongs to the gamma-glutamylcyclotransferase family.</text>
</comment>
<dbReference type="Proteomes" id="UP000677918">
    <property type="component" value="Unassembled WGS sequence"/>
</dbReference>
<dbReference type="EMBL" id="BOVK01000001">
    <property type="protein sequence ID" value="GIQ67236.1"/>
    <property type="molecule type" value="Genomic_DNA"/>
</dbReference>
<evidence type="ECO:0000256" key="1">
    <source>
        <dbReference type="ARBA" id="ARBA00008861"/>
    </source>
</evidence>
<gene>
    <name evidence="5" type="ORF">XYCOK13_00600</name>
</gene>
<dbReference type="RefSeq" id="WP_213409844.1">
    <property type="nucleotide sequence ID" value="NZ_BOVK01000001.1"/>
</dbReference>
<proteinExistence type="inferred from homology"/>
<dbReference type="GO" id="GO:0061929">
    <property type="term" value="F:gamma-glutamylaminecyclotransferase activity"/>
    <property type="evidence" value="ECO:0007669"/>
    <property type="project" value="InterPro"/>
</dbReference>
<evidence type="ECO:0000259" key="4">
    <source>
        <dbReference type="Pfam" id="PF06094"/>
    </source>
</evidence>
<dbReference type="Gene3D" id="3.10.490.10">
    <property type="entry name" value="Gamma-glutamyl cyclotransferase-like"/>
    <property type="match status" value="1"/>
</dbReference>
<dbReference type="SUPFAM" id="SSF110857">
    <property type="entry name" value="Gamma-glutamyl cyclotransferase-like"/>
    <property type="match status" value="1"/>
</dbReference>